<sequence length="93" mass="10571">MFNFVRLSLVERQPCFSNIIKMNHNDESRLIFNSSIKETCNAKSISFVIAAITFALSVFNREHCCIHQGGNVIHPKTMVFFIGLNTNLCFITS</sequence>
<protein>
    <submittedName>
        <fullName evidence="1">Uncharacterized protein</fullName>
    </submittedName>
</protein>
<dbReference type="EMBL" id="JYDR01000153">
    <property type="protein sequence ID" value="KRY66905.1"/>
    <property type="molecule type" value="Genomic_DNA"/>
</dbReference>
<gene>
    <name evidence="1" type="ORF">T4A_6130</name>
</gene>
<evidence type="ECO:0000313" key="2">
    <source>
        <dbReference type="Proteomes" id="UP000054632"/>
    </source>
</evidence>
<name>A0A0V1DZ98_TRIPS</name>
<dbReference type="AlphaFoldDB" id="A0A0V1DZ98"/>
<evidence type="ECO:0000313" key="1">
    <source>
        <dbReference type="EMBL" id="KRY66905.1"/>
    </source>
</evidence>
<dbReference type="Proteomes" id="UP000054632">
    <property type="component" value="Unassembled WGS sequence"/>
</dbReference>
<comment type="caution">
    <text evidence="1">The sequence shown here is derived from an EMBL/GenBank/DDBJ whole genome shotgun (WGS) entry which is preliminary data.</text>
</comment>
<accession>A0A0V1DZ98</accession>
<reference evidence="1 2" key="1">
    <citation type="submission" date="2015-01" db="EMBL/GenBank/DDBJ databases">
        <title>Evolution of Trichinella species and genotypes.</title>
        <authorList>
            <person name="Korhonen P.K."/>
            <person name="Edoardo P."/>
            <person name="Giuseppe L.R."/>
            <person name="Gasser R.B."/>
        </authorList>
    </citation>
    <scope>NUCLEOTIDE SEQUENCE [LARGE SCALE GENOMIC DNA]</scope>
    <source>
        <strain evidence="1">ISS13</strain>
    </source>
</reference>
<proteinExistence type="predicted"/>
<organism evidence="1 2">
    <name type="scientific">Trichinella pseudospiralis</name>
    <name type="common">Parasitic roundworm</name>
    <dbReference type="NCBI Taxonomy" id="6337"/>
    <lineage>
        <taxon>Eukaryota</taxon>
        <taxon>Metazoa</taxon>
        <taxon>Ecdysozoa</taxon>
        <taxon>Nematoda</taxon>
        <taxon>Enoplea</taxon>
        <taxon>Dorylaimia</taxon>
        <taxon>Trichinellida</taxon>
        <taxon>Trichinellidae</taxon>
        <taxon>Trichinella</taxon>
    </lineage>
</organism>